<keyword evidence="1" id="KW-0175">Coiled coil</keyword>
<evidence type="ECO:0000313" key="2">
    <source>
        <dbReference type="EMBL" id="SMO77172.1"/>
    </source>
</evidence>
<sequence>MNRHDILKPMGIALLALIGFHGCSSDEVSDAYGQFEATEIRISSQSSGELLSFTAEEGRTLKAGEQVGQVDTTQLILREQELLAQQQATRSQIANIDAQIAVQQEQLQTARNNLDRTRRMLKDQAATPQKMDDIRGTVNTLQKQVNALQTQKQSVRAEINATQARLDQLRQQLKDAQVINPIRGTVLTTFAEPFEVVQQGQPLYEIAALDTLELKVYISGAQLPSVRLGQQVEVLVDASAEENQQLSGTISWIASEAEFTPKMIQTKEERVTQVYAVKVKVPNPNGLLKIGMPGEVNFAAADESGAAGQAKNDKQ</sequence>
<organism evidence="2 3">
    <name type="scientific">Fodinibius sediminis</name>
    <dbReference type="NCBI Taxonomy" id="1214077"/>
    <lineage>
        <taxon>Bacteria</taxon>
        <taxon>Pseudomonadati</taxon>
        <taxon>Balneolota</taxon>
        <taxon>Balneolia</taxon>
        <taxon>Balneolales</taxon>
        <taxon>Balneolaceae</taxon>
        <taxon>Fodinibius</taxon>
    </lineage>
</organism>
<proteinExistence type="predicted"/>
<evidence type="ECO:0000256" key="1">
    <source>
        <dbReference type="SAM" id="Coils"/>
    </source>
</evidence>
<dbReference type="AlphaFoldDB" id="A0A521DZX0"/>
<feature type="coiled-coil region" evidence="1">
    <location>
        <begin position="93"/>
        <end position="179"/>
    </location>
</feature>
<dbReference type="GO" id="GO:1990281">
    <property type="term" value="C:efflux pump complex"/>
    <property type="evidence" value="ECO:0007669"/>
    <property type="project" value="TreeGrafter"/>
</dbReference>
<accession>A0A521DZX0</accession>
<dbReference type="SUPFAM" id="SSF111369">
    <property type="entry name" value="HlyD-like secretion proteins"/>
    <property type="match status" value="1"/>
</dbReference>
<dbReference type="EMBL" id="FXTH01000012">
    <property type="protein sequence ID" value="SMO77172.1"/>
    <property type="molecule type" value="Genomic_DNA"/>
</dbReference>
<dbReference type="GO" id="GO:0015562">
    <property type="term" value="F:efflux transmembrane transporter activity"/>
    <property type="evidence" value="ECO:0007669"/>
    <property type="project" value="TreeGrafter"/>
</dbReference>
<evidence type="ECO:0000313" key="3">
    <source>
        <dbReference type="Proteomes" id="UP000317593"/>
    </source>
</evidence>
<gene>
    <name evidence="2" type="ORF">SAMN06265218_11299</name>
</gene>
<keyword evidence="3" id="KW-1185">Reference proteome</keyword>
<name>A0A521DZX0_9BACT</name>
<protein>
    <submittedName>
        <fullName evidence="2">HlyD family secretion protein</fullName>
    </submittedName>
</protein>
<reference evidence="2 3" key="1">
    <citation type="submission" date="2017-05" db="EMBL/GenBank/DDBJ databases">
        <authorList>
            <person name="Varghese N."/>
            <person name="Submissions S."/>
        </authorList>
    </citation>
    <scope>NUCLEOTIDE SEQUENCE [LARGE SCALE GENOMIC DNA]</scope>
    <source>
        <strain evidence="2 3">DSM 21194</strain>
    </source>
</reference>
<dbReference type="Gene3D" id="2.40.50.100">
    <property type="match status" value="1"/>
</dbReference>
<dbReference type="Proteomes" id="UP000317593">
    <property type="component" value="Unassembled WGS sequence"/>
</dbReference>
<dbReference type="Gene3D" id="2.40.30.170">
    <property type="match status" value="1"/>
</dbReference>
<dbReference type="PANTHER" id="PTHR30469">
    <property type="entry name" value="MULTIDRUG RESISTANCE PROTEIN MDTA"/>
    <property type="match status" value="1"/>
</dbReference>